<organism evidence="1 2">
    <name type="scientific">Synechococcus phage Syn30</name>
    <dbReference type="NCBI Taxonomy" id="536474"/>
    <lineage>
        <taxon>Viruses</taxon>
        <taxon>Duplodnaviria</taxon>
        <taxon>Heunggongvirae</taxon>
        <taxon>Uroviricota</taxon>
        <taxon>Caudoviricetes</taxon>
        <taxon>Pantevenvirales</taxon>
        <taxon>Kyanoviridae</taxon>
        <taxon>Leucotheavirus</taxon>
        <taxon>Leucotheavirus syn30</taxon>
    </lineage>
</organism>
<proteinExistence type="predicted"/>
<dbReference type="KEGG" id="vg:15312249"/>
<accession>M4SLL5</accession>
<dbReference type="EMBL" id="HQ634189">
    <property type="protein sequence ID" value="AGH56145.1"/>
    <property type="molecule type" value="Genomic_DNA"/>
</dbReference>
<protein>
    <recommendedName>
        <fullName evidence="3">Gp219</fullName>
    </recommendedName>
</protein>
<evidence type="ECO:0008006" key="3">
    <source>
        <dbReference type="Google" id="ProtNLM"/>
    </source>
</evidence>
<dbReference type="GeneID" id="15312249"/>
<evidence type="ECO:0000313" key="2">
    <source>
        <dbReference type="Proteomes" id="UP000203676"/>
    </source>
</evidence>
<gene>
    <name evidence="1" type="ORF">CPRG_00061</name>
</gene>
<dbReference type="OrthoDB" id="9189at10239"/>
<dbReference type="RefSeq" id="YP_007877825.1">
    <property type="nucleotide sequence ID" value="NC_021072.1"/>
</dbReference>
<keyword evidence="2" id="KW-1185">Reference proteome</keyword>
<name>M4SLL5_9CAUD</name>
<evidence type="ECO:0000313" key="1">
    <source>
        <dbReference type="EMBL" id="AGH56145.1"/>
    </source>
</evidence>
<dbReference type="Proteomes" id="UP000203676">
    <property type="component" value="Segment"/>
</dbReference>
<sequence length="225" mass="25761">MKNTIIAGLLLGMAHGFSMPVQAEGKITKGYYTMDAMGCMLLKECTKDVERINSSIDLEHAFPQSDWDPVKDEFDQIMIAFKKIGVHVHLADEKYFPVGHRGVYHTVSNHFYLNRSYVYRPHVLMSVVRHEGWHAAQDCMAGTIKNNMIAIIKPEEDVPMIWKEMVKRTYPAHAQPWEAEATWAGKTENMTQEALESCARGTMWTDYDPTPMTGEWLKENGYLTK</sequence>
<reference evidence="1 2" key="1">
    <citation type="submission" date="2010-11" db="EMBL/GenBank/DDBJ databases">
        <title>The Genome Sequence of Cyanophage Syn30.</title>
        <authorList>
            <consortium name="The Broad Institute Genome Sequencing Platform"/>
            <person name="Henn M.R."/>
            <person name="Sullivan M.S."/>
            <person name="Osburne M.S."/>
            <person name="Levin J."/>
            <person name="Malboeuf C."/>
            <person name="Casali M."/>
            <person name="Russ C."/>
            <person name="Lennon N."/>
            <person name="Chapman S.B."/>
            <person name="Erlich R."/>
            <person name="Young S.K."/>
            <person name="Yandava C."/>
            <person name="Zeng Q."/>
            <person name="Alvarado L."/>
            <person name="Anderson S."/>
            <person name="Berlin A."/>
            <person name="Chen Z."/>
            <person name="Freedman E."/>
            <person name="Gellesch M."/>
            <person name="Goldberg J."/>
            <person name="Green L."/>
            <person name="Griggs A."/>
            <person name="Gujja S."/>
            <person name="Heilman E.R."/>
            <person name="Heiman D."/>
            <person name="Hollinger A."/>
            <person name="Howarth C."/>
            <person name="Larson L."/>
            <person name="Mehta T."/>
            <person name="Pearson M."/>
            <person name="Roberts A."/>
            <person name="Ryan E."/>
            <person name="Saif S."/>
            <person name="Shea T."/>
            <person name="Shenoy N."/>
            <person name="Sisk P."/>
            <person name="Stolte C."/>
            <person name="Sykes S."/>
            <person name="White J."/>
            <person name="Yu Q."/>
            <person name="Coleman M.L."/>
            <person name="Huang K.H."/>
            <person name="Weigele P.R."/>
            <person name="DeFrancesco A.S."/>
            <person name="Kern S.E."/>
            <person name="Thompson L.R."/>
            <person name="Fu R."/>
            <person name="Hombeck B."/>
            <person name="Chisholm S.W."/>
            <person name="Haas B."/>
            <person name="Nusbaum C."/>
            <person name="Birren B."/>
        </authorList>
    </citation>
    <scope>NUCLEOTIDE SEQUENCE [LARGE SCALE GENOMIC DNA]</scope>
    <source>
        <strain evidence="1 2">Syn30</strain>
    </source>
</reference>